<accession>A0ABX8U6W2</accession>
<name>A0ABX8U6W2_9ACTN</name>
<evidence type="ECO:0000313" key="3">
    <source>
        <dbReference type="Proteomes" id="UP000824681"/>
    </source>
</evidence>
<feature type="transmembrane region" description="Helical" evidence="1">
    <location>
        <begin position="12"/>
        <end position="30"/>
    </location>
</feature>
<dbReference type="RefSeq" id="WP_020547211.1">
    <property type="nucleotide sequence ID" value="NZ_CP068985.1"/>
</dbReference>
<reference evidence="2 3" key="1">
    <citation type="journal article" date="2021" name="ACS Chem. Biol.">
        <title>Genomic-Led Discovery of a Novel Glycopeptide Antibiotic by Nonomuraea coxensis DSM 45129.</title>
        <authorList>
            <person name="Yushchuk O."/>
            <person name="Vior N.M."/>
            <person name="Andreo-Vidal A."/>
            <person name="Berini F."/>
            <person name="Ruckert C."/>
            <person name="Busche T."/>
            <person name="Binda E."/>
            <person name="Kalinowski J."/>
            <person name="Truman A.W."/>
            <person name="Marinelli F."/>
        </authorList>
    </citation>
    <scope>NUCLEOTIDE SEQUENCE [LARGE SCALE GENOMIC DNA]</scope>
    <source>
        <strain evidence="2 3">DSM 45129</strain>
    </source>
</reference>
<keyword evidence="1" id="KW-0812">Transmembrane</keyword>
<evidence type="ECO:0008006" key="4">
    <source>
        <dbReference type="Google" id="ProtNLM"/>
    </source>
</evidence>
<keyword evidence="1" id="KW-0472">Membrane</keyword>
<sequence>MVTTQAAVRSSGYVTAFRAVTVLNALAVLAQGVTAGQLMSGAGAGMHASGAGAVHVLGLALLVSAVLLWRPGRGAGWPALVSLGILLLGMVQSMLGGTGAVAVHVPLGMTLLGLSVWLMVAAWRR</sequence>
<protein>
    <recommendedName>
        <fullName evidence="4">DUF423 domain-containing protein</fullName>
    </recommendedName>
</protein>
<evidence type="ECO:0000256" key="1">
    <source>
        <dbReference type="SAM" id="Phobius"/>
    </source>
</evidence>
<proteinExistence type="predicted"/>
<feature type="transmembrane region" description="Helical" evidence="1">
    <location>
        <begin position="50"/>
        <end position="69"/>
    </location>
</feature>
<feature type="transmembrane region" description="Helical" evidence="1">
    <location>
        <begin position="101"/>
        <end position="123"/>
    </location>
</feature>
<gene>
    <name evidence="2" type="ORF">Nocox_27870</name>
</gene>
<keyword evidence="1" id="KW-1133">Transmembrane helix</keyword>
<dbReference type="EMBL" id="CP068985">
    <property type="protein sequence ID" value="QYC43166.1"/>
    <property type="molecule type" value="Genomic_DNA"/>
</dbReference>
<feature type="transmembrane region" description="Helical" evidence="1">
    <location>
        <begin position="76"/>
        <end position="95"/>
    </location>
</feature>
<keyword evidence="3" id="KW-1185">Reference proteome</keyword>
<organism evidence="2 3">
    <name type="scientific">Nonomuraea coxensis DSM 45129</name>
    <dbReference type="NCBI Taxonomy" id="1122611"/>
    <lineage>
        <taxon>Bacteria</taxon>
        <taxon>Bacillati</taxon>
        <taxon>Actinomycetota</taxon>
        <taxon>Actinomycetes</taxon>
        <taxon>Streptosporangiales</taxon>
        <taxon>Streptosporangiaceae</taxon>
        <taxon>Nonomuraea</taxon>
    </lineage>
</organism>
<dbReference type="Proteomes" id="UP000824681">
    <property type="component" value="Chromosome"/>
</dbReference>
<evidence type="ECO:0000313" key="2">
    <source>
        <dbReference type="EMBL" id="QYC43166.1"/>
    </source>
</evidence>